<keyword evidence="12" id="KW-0472">Membrane</keyword>
<keyword evidence="10" id="KW-1133">Transmembrane helix</keyword>
<feature type="domain" description="Methyltransferase" evidence="17">
    <location>
        <begin position="457"/>
        <end position="575"/>
    </location>
</feature>
<evidence type="ECO:0000256" key="1">
    <source>
        <dbReference type="ARBA" id="ARBA00004173"/>
    </source>
</evidence>
<evidence type="ECO:0000313" key="19">
    <source>
        <dbReference type="Proteomes" id="UP001461498"/>
    </source>
</evidence>
<dbReference type="FunFam" id="3.40.50.150:FF:000725">
    <property type="entry name" value="Glutathione S-transferase, C-terminal domain-containing"/>
    <property type="match status" value="1"/>
</dbReference>
<organism evidence="18 19">
    <name type="scientific">Rhynocoris fuscipes</name>
    <dbReference type="NCBI Taxonomy" id="488301"/>
    <lineage>
        <taxon>Eukaryota</taxon>
        <taxon>Metazoa</taxon>
        <taxon>Ecdysozoa</taxon>
        <taxon>Arthropoda</taxon>
        <taxon>Hexapoda</taxon>
        <taxon>Insecta</taxon>
        <taxon>Pterygota</taxon>
        <taxon>Neoptera</taxon>
        <taxon>Paraneoptera</taxon>
        <taxon>Hemiptera</taxon>
        <taxon>Heteroptera</taxon>
        <taxon>Panheteroptera</taxon>
        <taxon>Cimicomorpha</taxon>
        <taxon>Reduviidae</taxon>
        <taxon>Harpactorinae</taxon>
        <taxon>Harpactorini</taxon>
        <taxon>Rhynocoris</taxon>
    </lineage>
</organism>
<comment type="subcellular location">
    <subcellularLocation>
        <location evidence="3">Cytoplasm</location>
        <location evidence="3">Cytoskeleton</location>
        <location evidence="3">Microtubule organizing center</location>
        <location evidence="3">Centrosome</location>
    </subcellularLocation>
    <subcellularLocation>
        <location evidence="2">Cytoplasm</location>
        <location evidence="2">Cytoskeleton</location>
        <location evidence="2">Spindle</location>
    </subcellularLocation>
    <subcellularLocation>
        <location evidence="4">Membrane</location>
        <topology evidence="4">Single-pass type I membrane protein</topology>
    </subcellularLocation>
    <subcellularLocation>
        <location evidence="1">Mitochondrion</location>
    </subcellularLocation>
</comment>
<evidence type="ECO:0000256" key="6">
    <source>
        <dbReference type="ARBA" id="ARBA00022618"/>
    </source>
</evidence>
<dbReference type="InterPro" id="IPR008657">
    <property type="entry name" value="JTB"/>
</dbReference>
<evidence type="ECO:0000256" key="3">
    <source>
        <dbReference type="ARBA" id="ARBA00004300"/>
    </source>
</evidence>
<dbReference type="GO" id="GO:0016020">
    <property type="term" value="C:membrane"/>
    <property type="evidence" value="ECO:0007669"/>
    <property type="project" value="UniProtKB-SubCell"/>
</dbReference>
<evidence type="ECO:0000256" key="13">
    <source>
        <dbReference type="ARBA" id="ARBA00023212"/>
    </source>
</evidence>
<keyword evidence="14" id="KW-0131">Cell cycle</keyword>
<sequence length="661" mass="75124">MLAGIILLGGLTVIVLIYESQWAFEASNYNHFANYSNISKNLTDSDLCWINEEYSVVESCHPCSDFEVASKSNKACIQTHFKEAVKCHKSGRQVFRSCDKVLWLEEKKFWQFEISLLSLKLYFNEMGKVYLEISSVTDRIVQAPIETAICVCIFDYLDCPSEVTLILVKSESTSPQISLDLNRIHFEECHSIPTPASYCTLPVFESHDNFYCIAGLSSVLRQIVRCAEKNYHSLLGFREACLVSCAETSVWTKFCELELISACKSIINNYEKYFKDGLLPLELARLEAHMSLPIRVHNVGKLKDKSHKYAEGPYFLITDLVLALPVHIILNTIGCHHSSQIPLIIKWYLEVVKEHNYQKSLSLLDWEQYELWKSFPSTDWILPKITKQSLYKRDPTRYKPRDKIYTQQNEIEDNLSRLETVELFDYSEGPKWDESWADQLPIPEVPSKRVERKRQQLANLAAAAVNIANEGDTIVDFCCGSGHLGLILAYCLPKCKIILLDNKEKSLDRARNRLISMNLTNVYVLQANLDYFIGKFQIGVSLHACGVATDLVIHKCLRSEASFIVCPCCYGGIQENHILSYPQSKEYLEAGLSQRGYIVLGHCADQSGTEQGESGMRAVDTDRCLLAKNRGYSVTLSKLVPQTCTTRNNIIIAIRPNSFIV</sequence>
<comment type="similarity">
    <text evidence="15">Belongs to the JTB family.</text>
</comment>
<keyword evidence="7" id="KW-0812">Transmembrane</keyword>
<evidence type="ECO:0000256" key="16">
    <source>
        <dbReference type="ARBA" id="ARBA00068227"/>
    </source>
</evidence>
<evidence type="ECO:0000313" key="18">
    <source>
        <dbReference type="EMBL" id="KAK9501587.1"/>
    </source>
</evidence>
<proteinExistence type="inferred from homology"/>
<dbReference type="AlphaFoldDB" id="A0AAW1CTA1"/>
<evidence type="ECO:0000256" key="2">
    <source>
        <dbReference type="ARBA" id="ARBA00004186"/>
    </source>
</evidence>
<evidence type="ECO:0000256" key="12">
    <source>
        <dbReference type="ARBA" id="ARBA00023136"/>
    </source>
</evidence>
<evidence type="ECO:0000256" key="8">
    <source>
        <dbReference type="ARBA" id="ARBA00022729"/>
    </source>
</evidence>
<keyword evidence="13" id="KW-0206">Cytoskeleton</keyword>
<dbReference type="GO" id="GO:0005813">
    <property type="term" value="C:centrosome"/>
    <property type="evidence" value="ECO:0007669"/>
    <property type="project" value="UniProtKB-SubCell"/>
</dbReference>
<dbReference type="InterPro" id="IPR029063">
    <property type="entry name" value="SAM-dependent_MTases_sf"/>
</dbReference>
<dbReference type="GO" id="GO:0005819">
    <property type="term" value="C:spindle"/>
    <property type="evidence" value="ECO:0007669"/>
    <property type="project" value="UniProtKB-SubCell"/>
</dbReference>
<dbReference type="Pfam" id="PF13679">
    <property type="entry name" value="Methyltransf_32"/>
    <property type="match status" value="1"/>
</dbReference>
<dbReference type="Proteomes" id="UP001461498">
    <property type="component" value="Unassembled WGS sequence"/>
</dbReference>
<keyword evidence="5" id="KW-0963">Cytoplasm</keyword>
<keyword evidence="6" id="KW-0132">Cell division</keyword>
<name>A0AAW1CTA1_9HEMI</name>
<keyword evidence="9" id="KW-0498">Mitosis</keyword>
<keyword evidence="19" id="KW-1185">Reference proteome</keyword>
<reference evidence="18 19" key="1">
    <citation type="submission" date="2022-12" db="EMBL/GenBank/DDBJ databases">
        <title>Chromosome-level genome assembly of true bugs.</title>
        <authorList>
            <person name="Ma L."/>
            <person name="Li H."/>
        </authorList>
    </citation>
    <scope>NUCLEOTIDE SEQUENCE [LARGE SCALE GENOMIC DNA]</scope>
    <source>
        <strain evidence="18">Lab_2022b</strain>
    </source>
</reference>
<evidence type="ECO:0000256" key="11">
    <source>
        <dbReference type="ARBA" id="ARBA00023128"/>
    </source>
</evidence>
<dbReference type="GO" id="GO:0005739">
    <property type="term" value="C:mitochondrion"/>
    <property type="evidence" value="ECO:0007669"/>
    <property type="project" value="UniProtKB-SubCell"/>
</dbReference>
<evidence type="ECO:0000256" key="9">
    <source>
        <dbReference type="ARBA" id="ARBA00022776"/>
    </source>
</evidence>
<keyword evidence="8" id="KW-0732">Signal</keyword>
<dbReference type="FunFam" id="3.30.720.220:FF:000001">
    <property type="entry name" value="Jumping translocation breakpoint"/>
    <property type="match status" value="1"/>
</dbReference>
<evidence type="ECO:0000259" key="17">
    <source>
        <dbReference type="Pfam" id="PF13679"/>
    </source>
</evidence>
<keyword evidence="11" id="KW-0496">Mitochondrion</keyword>
<dbReference type="Gene3D" id="3.30.720.220">
    <property type="match status" value="1"/>
</dbReference>
<evidence type="ECO:0000256" key="5">
    <source>
        <dbReference type="ARBA" id="ARBA00022490"/>
    </source>
</evidence>
<protein>
    <recommendedName>
        <fullName evidence="16">Protein JTB</fullName>
    </recommendedName>
</protein>
<dbReference type="PANTHER" id="PTHR13369:SF0">
    <property type="entry name" value="GLUTATHIONE S-TRANSFERASE C-TERMINAL DOMAIN-CONTAINING PROTEIN"/>
    <property type="match status" value="1"/>
</dbReference>
<dbReference type="GO" id="GO:0051301">
    <property type="term" value="P:cell division"/>
    <property type="evidence" value="ECO:0007669"/>
    <property type="project" value="UniProtKB-KW"/>
</dbReference>
<gene>
    <name evidence="18" type="ORF">O3M35_012285</name>
</gene>
<evidence type="ECO:0000256" key="4">
    <source>
        <dbReference type="ARBA" id="ARBA00004479"/>
    </source>
</evidence>
<comment type="caution">
    <text evidence="18">The sequence shown here is derived from an EMBL/GenBank/DDBJ whole genome shotgun (WGS) entry which is preliminary data.</text>
</comment>
<evidence type="ECO:0000256" key="14">
    <source>
        <dbReference type="ARBA" id="ARBA00023306"/>
    </source>
</evidence>
<dbReference type="Gene3D" id="3.40.50.150">
    <property type="entry name" value="Vaccinia Virus protein VP39"/>
    <property type="match status" value="1"/>
</dbReference>
<dbReference type="Pfam" id="PF05439">
    <property type="entry name" value="JTB"/>
    <property type="match status" value="1"/>
</dbReference>
<dbReference type="EMBL" id="JAPXFL010000009">
    <property type="protein sequence ID" value="KAK9501587.1"/>
    <property type="molecule type" value="Genomic_DNA"/>
</dbReference>
<evidence type="ECO:0000256" key="15">
    <source>
        <dbReference type="ARBA" id="ARBA00060886"/>
    </source>
</evidence>
<dbReference type="InterPro" id="IPR025714">
    <property type="entry name" value="Methyltranfer_dom"/>
</dbReference>
<dbReference type="PANTHER" id="PTHR13369">
    <property type="match status" value="1"/>
</dbReference>
<evidence type="ECO:0000256" key="10">
    <source>
        <dbReference type="ARBA" id="ARBA00022989"/>
    </source>
</evidence>
<dbReference type="SUPFAM" id="SSF53335">
    <property type="entry name" value="S-adenosyl-L-methionine-dependent methyltransferases"/>
    <property type="match status" value="1"/>
</dbReference>
<evidence type="ECO:0000256" key="7">
    <source>
        <dbReference type="ARBA" id="ARBA00022692"/>
    </source>
</evidence>
<accession>A0AAW1CTA1</accession>